<dbReference type="Proteomes" id="UP000032748">
    <property type="component" value="Chromosome"/>
</dbReference>
<gene>
    <name evidence="1" type="ORF">PCL1606_25050</name>
</gene>
<proteinExistence type="predicted"/>
<organism evidence="1 2">
    <name type="scientific">Pseudomonas chlororaphis</name>
    <dbReference type="NCBI Taxonomy" id="587753"/>
    <lineage>
        <taxon>Bacteria</taxon>
        <taxon>Pseudomonadati</taxon>
        <taxon>Pseudomonadota</taxon>
        <taxon>Gammaproteobacteria</taxon>
        <taxon>Pseudomonadales</taxon>
        <taxon>Pseudomonadaceae</taxon>
        <taxon>Pseudomonas</taxon>
    </lineage>
</organism>
<reference evidence="1 2" key="1">
    <citation type="journal article" date="2015" name="Mol. Plant Microbe Interact.">
        <title>Comparative Genomic Analysis of Pseudomonas chlororaphis PCL1606 Reveals New Insight into Antifungal Compounds Involved in Biocontrol.</title>
        <authorList>
            <person name="Calderon C.E."/>
            <person name="Ramos C."/>
            <person name="de Vicente A."/>
            <person name="Cazorla F.M."/>
        </authorList>
    </citation>
    <scope>NUCLEOTIDE SEQUENCE [LARGE SCALE GENOMIC DNA]</scope>
    <source>
        <strain evidence="1 2">PCL1606</strain>
    </source>
</reference>
<evidence type="ECO:0000313" key="2">
    <source>
        <dbReference type="Proteomes" id="UP000032748"/>
    </source>
</evidence>
<protein>
    <submittedName>
        <fullName evidence="1">Uncharacterized protein</fullName>
    </submittedName>
</protein>
<name>A0A0D5XXZ4_9PSED</name>
<dbReference type="PATRIC" id="fig|587753.10.peg.2500"/>
<sequence length="43" mass="4710">MGISPAFAADDQFGETRRDRWWAGSASSRASRIAARSLLQKNA</sequence>
<dbReference type="AlphaFoldDB" id="A0A0D5XXZ4"/>
<dbReference type="EMBL" id="CP011110">
    <property type="protein sequence ID" value="AKA23958.1"/>
    <property type="molecule type" value="Genomic_DNA"/>
</dbReference>
<accession>A0A0D5XXZ4</accession>
<dbReference type="KEGG" id="pcz:PCL1606_25050"/>
<evidence type="ECO:0000313" key="1">
    <source>
        <dbReference type="EMBL" id="AKA23958.1"/>
    </source>
</evidence>